<name>A0A0M0K7Z0_9EUKA</name>
<evidence type="ECO:0000256" key="1">
    <source>
        <dbReference type="SAM" id="MobiDB-lite"/>
    </source>
</evidence>
<reference evidence="4" key="1">
    <citation type="journal article" date="2015" name="PLoS Genet.">
        <title>Genome Sequence and Transcriptome Analyses of Chrysochromulina tobin: Metabolic Tools for Enhanced Algal Fitness in the Prominent Order Prymnesiales (Haptophyceae).</title>
        <authorList>
            <person name="Hovde B.T."/>
            <person name="Deodato C.R."/>
            <person name="Hunsperger H.M."/>
            <person name="Ryken S.A."/>
            <person name="Yost W."/>
            <person name="Jha R.K."/>
            <person name="Patterson J."/>
            <person name="Monnat R.J. Jr."/>
            <person name="Barlow S.B."/>
            <person name="Starkenburg S.R."/>
            <person name="Cattolico R.A."/>
        </authorList>
    </citation>
    <scope>NUCLEOTIDE SEQUENCE</scope>
    <source>
        <strain evidence="4">CCMP291</strain>
    </source>
</reference>
<keyword evidence="4" id="KW-1185">Reference proteome</keyword>
<feature type="transmembrane region" description="Helical" evidence="2">
    <location>
        <begin position="296"/>
        <end position="317"/>
    </location>
</feature>
<dbReference type="AlphaFoldDB" id="A0A0M0K7Z0"/>
<feature type="transmembrane region" description="Helical" evidence="2">
    <location>
        <begin position="111"/>
        <end position="129"/>
    </location>
</feature>
<organism evidence="3 4">
    <name type="scientific">Chrysochromulina tobinii</name>
    <dbReference type="NCBI Taxonomy" id="1460289"/>
    <lineage>
        <taxon>Eukaryota</taxon>
        <taxon>Haptista</taxon>
        <taxon>Haptophyta</taxon>
        <taxon>Prymnesiophyceae</taxon>
        <taxon>Prymnesiales</taxon>
        <taxon>Chrysochromulinaceae</taxon>
        <taxon>Chrysochromulina</taxon>
    </lineage>
</organism>
<feature type="transmembrane region" description="Helical" evidence="2">
    <location>
        <begin position="135"/>
        <end position="159"/>
    </location>
</feature>
<dbReference type="Proteomes" id="UP000037460">
    <property type="component" value="Unassembled WGS sequence"/>
</dbReference>
<evidence type="ECO:0000256" key="2">
    <source>
        <dbReference type="SAM" id="Phobius"/>
    </source>
</evidence>
<dbReference type="EMBL" id="JWZX01001033">
    <property type="protein sequence ID" value="KOO34956.1"/>
    <property type="molecule type" value="Genomic_DNA"/>
</dbReference>
<comment type="caution">
    <text evidence="3">The sequence shown here is derived from an EMBL/GenBank/DDBJ whole genome shotgun (WGS) entry which is preliminary data.</text>
</comment>
<gene>
    <name evidence="3" type="ORF">Ctob_011178</name>
</gene>
<protein>
    <submittedName>
        <fullName evidence="3">Uncharacterized protein</fullName>
    </submittedName>
</protein>
<keyword evidence="2" id="KW-1133">Transmembrane helix</keyword>
<evidence type="ECO:0000313" key="4">
    <source>
        <dbReference type="Proteomes" id="UP000037460"/>
    </source>
</evidence>
<keyword evidence="2" id="KW-0472">Membrane</keyword>
<accession>A0A0M0K7Z0</accession>
<proteinExistence type="predicted"/>
<dbReference type="OrthoDB" id="10267325at2759"/>
<keyword evidence="2" id="KW-0812">Transmembrane</keyword>
<feature type="transmembrane region" description="Helical" evidence="2">
    <location>
        <begin position="233"/>
        <end position="250"/>
    </location>
</feature>
<feature type="transmembrane region" description="Helical" evidence="2">
    <location>
        <begin position="393"/>
        <end position="413"/>
    </location>
</feature>
<feature type="non-terminal residue" evidence="3">
    <location>
        <position position="1"/>
    </location>
</feature>
<sequence>ANQLRSVRRRRGARARARSPHAHAIVHPSHFLRNHRMSGYKKLEEGGPAAMGLPEPAPLPPPEMPSTKLTDASRINKYIDAVQSQAEAFNPQAAGCIGACKPAVTAVIRGVQFVWPWYMWAYSWIYYYVSMAPRTVVQMIFGIALCFFGGTYVASIAAIEAFRQFGGQKVYTEIEVISSQVKLIVAANEEDDKVDANKDGIADVDQMDPAALAQHKLFLAMSVVKDPKKLQEAWGALFTAYLAVLATLRLEFARTTAFALGIVEMCKFPIVRTFAPMLTAAIGPKLVHWTETLIETALTFLAVVFAWYLQMIVSAFYSGLRGGRMFAEALIEFLQQKKTEDGVPYIDKLPFPIARVDPNDPTSPFDPNESFLDEAIGYSLAALGFSFQFFNGFSLPFPLNIVLLPLTMIEWFLRIQISMTGTPLV</sequence>
<feature type="region of interest" description="Disordered" evidence="1">
    <location>
        <begin position="1"/>
        <end position="20"/>
    </location>
</feature>
<evidence type="ECO:0000313" key="3">
    <source>
        <dbReference type="EMBL" id="KOO34956.1"/>
    </source>
</evidence>